<evidence type="ECO:0000256" key="3">
    <source>
        <dbReference type="ARBA" id="ARBA00022605"/>
    </source>
</evidence>
<dbReference type="InterPro" id="IPR006264">
    <property type="entry name" value="EPSP_synthase"/>
</dbReference>
<evidence type="ECO:0000256" key="5">
    <source>
        <dbReference type="ARBA" id="ARBA00023141"/>
    </source>
</evidence>
<comment type="pathway">
    <text evidence="1 7">Metabolic intermediate biosynthesis; chorismate biosynthesis; chorismate from D-erythrose 4-phosphate and phosphoenolpyruvate: step 6/7.</text>
</comment>
<feature type="binding site" evidence="7">
    <location>
        <position position="429"/>
    </location>
    <ligand>
        <name>phosphoenolpyruvate</name>
        <dbReference type="ChEBI" id="CHEBI:58702"/>
    </ligand>
</feature>
<feature type="active site" description="Proton acceptor" evidence="7">
    <location>
        <position position="323"/>
    </location>
</feature>
<dbReference type="UniPathway" id="UPA00053">
    <property type="reaction ID" value="UER00089"/>
</dbReference>
<dbReference type="InterPro" id="IPR013792">
    <property type="entry name" value="RNA3'P_cycl/enolpyr_Trfase_a/b"/>
</dbReference>
<organism evidence="9 10">
    <name type="scientific">Rariglobus hedericola</name>
    <dbReference type="NCBI Taxonomy" id="2597822"/>
    <lineage>
        <taxon>Bacteria</taxon>
        <taxon>Pseudomonadati</taxon>
        <taxon>Verrucomicrobiota</taxon>
        <taxon>Opitutia</taxon>
        <taxon>Opitutales</taxon>
        <taxon>Opitutaceae</taxon>
        <taxon>Rariglobus</taxon>
    </lineage>
</organism>
<proteinExistence type="inferred from homology"/>
<feature type="binding site" evidence="7">
    <location>
        <position position="323"/>
    </location>
    <ligand>
        <name>3-phosphoshikimate</name>
        <dbReference type="ChEBI" id="CHEBI:145989"/>
    </ligand>
</feature>
<dbReference type="CDD" id="cd01556">
    <property type="entry name" value="EPSP_synthase"/>
    <property type="match status" value="1"/>
</dbReference>
<dbReference type="EC" id="2.5.1.19" evidence="7"/>
<feature type="binding site" evidence="7">
    <location>
        <position position="103"/>
    </location>
    <ligand>
        <name>phosphoenolpyruvate</name>
        <dbReference type="ChEBI" id="CHEBI:58702"/>
    </ligand>
</feature>
<keyword evidence="10" id="KW-1185">Reference proteome</keyword>
<dbReference type="RefSeq" id="WP_144228126.1">
    <property type="nucleotide sequence ID" value="NZ_CBCRVV010000001.1"/>
</dbReference>
<dbReference type="PANTHER" id="PTHR21090:SF5">
    <property type="entry name" value="PENTAFUNCTIONAL AROM POLYPEPTIDE"/>
    <property type="match status" value="1"/>
</dbReference>
<keyword evidence="4 7" id="KW-0808">Transferase</keyword>
<keyword evidence="5 7" id="KW-0057">Aromatic amino acid biosynthesis</keyword>
<feature type="binding site" evidence="7">
    <location>
        <position position="29"/>
    </location>
    <ligand>
        <name>3-phosphoshikimate</name>
        <dbReference type="ChEBI" id="CHEBI:145989"/>
    </ligand>
</feature>
<dbReference type="OrthoDB" id="9809920at2"/>
<feature type="binding site" evidence="7">
    <location>
        <position position="34"/>
    </location>
    <ligand>
        <name>3-phosphoshikimate</name>
        <dbReference type="ChEBI" id="CHEBI:145989"/>
    </ligand>
</feature>
<feature type="binding site" evidence="7">
    <location>
        <position position="179"/>
    </location>
    <ligand>
        <name>3-phosphoshikimate</name>
        <dbReference type="ChEBI" id="CHEBI:145989"/>
    </ligand>
</feature>
<feature type="binding site" evidence="7">
    <location>
        <position position="178"/>
    </location>
    <ligand>
        <name>3-phosphoshikimate</name>
        <dbReference type="ChEBI" id="CHEBI:145989"/>
    </ligand>
</feature>
<protein>
    <recommendedName>
        <fullName evidence="7">3-phosphoshikimate 1-carboxyvinyltransferase</fullName>
        <ecNumber evidence="7">2.5.1.19</ecNumber>
    </recommendedName>
    <alternativeName>
        <fullName evidence="7">5-enolpyruvylshikimate-3-phosphate synthase</fullName>
        <shortName evidence="7">EPSP synthase</shortName>
        <shortName evidence="7">EPSPS</shortName>
    </alternativeName>
</protein>
<sequence>MSPTKLPDILPIQPFTRPVRGEVTLPGSKSLTNRALLLAALCKEKVVLTGALFSEDTHLMVEALKALGFTVQANADAGTIEVSDQSNGFTKPAPVDLHVGLAGTAARFLTALCAAAPRGIYRIDGIPQMRKRPMKGLIDALRALGADVRCTGVDGFFPLEIHAKGLRRGEVFIDASESSQMLSGLLMVAPLADAPIRIKLSTKVREPFVQMTKNMVNQFGGAADFNPASASWEVAKKPYTLAGTYSIEPDATAASYYVVLPLVTGGSLNLLNLHEGLQGDTQFVEVMKRVGLSATSSPRGLEVSFTSGSPLSGVSENFNEFSDTFLTLAAIAPLLTGPTRITGIAHSRKQETDRVAGMVRELRKLGQEVDEHTDGDGLTITPQPLKSGVEIETYGDHRFAMSFGILGCHDLHGDGRPWISIKDPACCAKTFPHFFELLESLRLKSLSPS</sequence>
<feature type="binding site" evidence="7">
    <location>
        <position position="350"/>
    </location>
    <ligand>
        <name>3-phosphoshikimate</name>
        <dbReference type="ChEBI" id="CHEBI:145989"/>
    </ligand>
</feature>
<comment type="subcellular location">
    <subcellularLocation>
        <location evidence="7">Cytoplasm</location>
    </subcellularLocation>
</comment>
<evidence type="ECO:0000256" key="4">
    <source>
        <dbReference type="ARBA" id="ARBA00022679"/>
    </source>
</evidence>
<feature type="binding site" evidence="7">
    <location>
        <position position="180"/>
    </location>
    <ligand>
        <name>phosphoenolpyruvate</name>
        <dbReference type="ChEBI" id="CHEBI:58702"/>
    </ligand>
</feature>
<dbReference type="Pfam" id="PF00275">
    <property type="entry name" value="EPSP_synthase"/>
    <property type="match status" value="1"/>
</dbReference>
<dbReference type="GO" id="GO:0009423">
    <property type="term" value="P:chorismate biosynthetic process"/>
    <property type="evidence" value="ECO:0007669"/>
    <property type="project" value="UniProtKB-UniRule"/>
</dbReference>
<dbReference type="Gene3D" id="3.65.10.10">
    <property type="entry name" value="Enolpyruvate transferase domain"/>
    <property type="match status" value="2"/>
</dbReference>
<feature type="binding site" evidence="7">
    <location>
        <position position="30"/>
    </location>
    <ligand>
        <name>3-phosphoshikimate</name>
        <dbReference type="ChEBI" id="CHEBI:145989"/>
    </ligand>
</feature>
<dbReference type="PIRSF" id="PIRSF000505">
    <property type="entry name" value="EPSPS"/>
    <property type="match status" value="1"/>
</dbReference>
<keyword evidence="3 7" id="KW-0028">Amino-acid biosynthesis</keyword>
<accession>A0A556QMC2</accession>
<evidence type="ECO:0000256" key="6">
    <source>
        <dbReference type="ARBA" id="ARBA00044633"/>
    </source>
</evidence>
<feature type="binding site" evidence="7">
    <location>
        <position position="29"/>
    </location>
    <ligand>
        <name>phosphoenolpyruvate</name>
        <dbReference type="ChEBI" id="CHEBI:58702"/>
    </ligand>
</feature>
<dbReference type="InterPro" id="IPR001986">
    <property type="entry name" value="Enolpyruvate_Tfrase_dom"/>
</dbReference>
<gene>
    <name evidence="7 9" type="primary">aroA</name>
    <name evidence="9" type="ORF">FPL22_00310</name>
</gene>
<dbReference type="PANTHER" id="PTHR21090">
    <property type="entry name" value="AROM/DEHYDROQUINATE SYNTHASE"/>
    <property type="match status" value="1"/>
</dbReference>
<comment type="caution">
    <text evidence="9">The sequence shown here is derived from an EMBL/GenBank/DDBJ whole genome shotgun (WGS) entry which is preliminary data.</text>
</comment>
<keyword evidence="7" id="KW-0963">Cytoplasm</keyword>
<dbReference type="GO" id="GO:0008652">
    <property type="term" value="P:amino acid biosynthetic process"/>
    <property type="evidence" value="ECO:0007669"/>
    <property type="project" value="UniProtKB-KW"/>
</dbReference>
<comment type="similarity">
    <text evidence="2 7">Belongs to the EPSP synthase family.</text>
</comment>
<feature type="binding site" evidence="7">
    <location>
        <position position="132"/>
    </location>
    <ligand>
        <name>phosphoenolpyruvate</name>
        <dbReference type="ChEBI" id="CHEBI:58702"/>
    </ligand>
</feature>
<dbReference type="AlphaFoldDB" id="A0A556QMC2"/>
<evidence type="ECO:0000313" key="9">
    <source>
        <dbReference type="EMBL" id="TSJ77784.1"/>
    </source>
</evidence>
<dbReference type="GO" id="GO:0003866">
    <property type="term" value="F:3-phosphoshikimate 1-carboxyvinyltransferase activity"/>
    <property type="evidence" value="ECO:0007669"/>
    <property type="project" value="UniProtKB-UniRule"/>
</dbReference>
<reference evidence="9 10" key="1">
    <citation type="submission" date="2019-07" db="EMBL/GenBank/DDBJ databases">
        <title>Description of 53C-WASEF.</title>
        <authorList>
            <person name="Pitt A."/>
            <person name="Hahn M.W."/>
        </authorList>
    </citation>
    <scope>NUCLEOTIDE SEQUENCE [LARGE SCALE GENOMIC DNA]</scope>
    <source>
        <strain evidence="9 10">53C-WASEF</strain>
    </source>
</reference>
<dbReference type="GO" id="GO:0005737">
    <property type="term" value="C:cytoplasm"/>
    <property type="evidence" value="ECO:0007669"/>
    <property type="project" value="UniProtKB-SubCell"/>
</dbReference>
<evidence type="ECO:0000256" key="1">
    <source>
        <dbReference type="ARBA" id="ARBA00004811"/>
    </source>
</evidence>
<dbReference type="InterPro" id="IPR036968">
    <property type="entry name" value="Enolpyruvate_Tfrase_sf"/>
</dbReference>
<dbReference type="InterPro" id="IPR023193">
    <property type="entry name" value="EPSP_synthase_CS"/>
</dbReference>
<dbReference type="GO" id="GO:0009073">
    <property type="term" value="P:aromatic amino acid family biosynthetic process"/>
    <property type="evidence" value="ECO:0007669"/>
    <property type="project" value="UniProtKB-KW"/>
</dbReference>
<name>A0A556QMC2_9BACT</name>
<feature type="binding site" evidence="7">
    <location>
        <position position="398"/>
    </location>
    <ligand>
        <name>phosphoenolpyruvate</name>
        <dbReference type="ChEBI" id="CHEBI:58702"/>
    </ligand>
</feature>
<comment type="function">
    <text evidence="7">Catalyzes the transfer of the enolpyruvyl moiety of phosphoenolpyruvate (PEP) to the 5-hydroxyl of shikimate-3-phosphate (S3P) to produce enolpyruvyl shikimate-3-phosphate and inorganic phosphate.</text>
</comment>
<comment type="subunit">
    <text evidence="7">Monomer.</text>
</comment>
<comment type="caution">
    <text evidence="7">Lacks conserved residue(s) required for the propagation of feature annotation.</text>
</comment>
<feature type="binding site" evidence="7">
    <location>
        <position position="180"/>
    </location>
    <ligand>
        <name>3-phosphoshikimate</name>
        <dbReference type="ChEBI" id="CHEBI:145989"/>
    </ligand>
</feature>
<evidence type="ECO:0000256" key="2">
    <source>
        <dbReference type="ARBA" id="ARBA00009948"/>
    </source>
</evidence>
<dbReference type="NCBIfam" id="TIGR01356">
    <property type="entry name" value="aroA"/>
    <property type="match status" value="1"/>
</dbReference>
<evidence type="ECO:0000259" key="8">
    <source>
        <dbReference type="Pfam" id="PF00275"/>
    </source>
</evidence>
<dbReference type="Proteomes" id="UP000315648">
    <property type="component" value="Unassembled WGS sequence"/>
</dbReference>
<comment type="catalytic activity">
    <reaction evidence="6">
        <text>3-phosphoshikimate + phosphoenolpyruvate = 5-O-(1-carboxyvinyl)-3-phosphoshikimate + phosphate</text>
        <dbReference type="Rhea" id="RHEA:21256"/>
        <dbReference type="ChEBI" id="CHEBI:43474"/>
        <dbReference type="ChEBI" id="CHEBI:57701"/>
        <dbReference type="ChEBI" id="CHEBI:58702"/>
        <dbReference type="ChEBI" id="CHEBI:145989"/>
        <dbReference type="EC" id="2.5.1.19"/>
    </reaction>
    <physiologicalReaction direction="left-to-right" evidence="6">
        <dbReference type="Rhea" id="RHEA:21257"/>
    </physiologicalReaction>
</comment>
<evidence type="ECO:0000256" key="7">
    <source>
        <dbReference type="HAMAP-Rule" id="MF_00210"/>
    </source>
</evidence>
<dbReference type="PROSITE" id="PS00104">
    <property type="entry name" value="EPSP_SYNTHASE_1"/>
    <property type="match status" value="1"/>
</dbReference>
<feature type="binding site" evidence="7">
    <location>
        <position position="354"/>
    </location>
    <ligand>
        <name>phosphoenolpyruvate</name>
        <dbReference type="ChEBI" id="CHEBI:58702"/>
    </ligand>
</feature>
<evidence type="ECO:0000313" key="10">
    <source>
        <dbReference type="Proteomes" id="UP000315648"/>
    </source>
</evidence>
<feature type="domain" description="Enolpyruvate transferase" evidence="8">
    <location>
        <begin position="17"/>
        <end position="437"/>
    </location>
</feature>
<dbReference type="HAMAP" id="MF_00210">
    <property type="entry name" value="EPSP_synth"/>
    <property type="match status" value="1"/>
</dbReference>
<dbReference type="SUPFAM" id="SSF55205">
    <property type="entry name" value="EPT/RTPC-like"/>
    <property type="match status" value="1"/>
</dbReference>
<dbReference type="EMBL" id="VMBG01000001">
    <property type="protein sequence ID" value="TSJ77784.1"/>
    <property type="molecule type" value="Genomic_DNA"/>
</dbReference>